<reference evidence="2" key="1">
    <citation type="journal article" date="2023" name="Mol. Phylogenet. Evol.">
        <title>Genome-scale phylogeny and comparative genomics of the fungal order Sordariales.</title>
        <authorList>
            <person name="Hensen N."/>
            <person name="Bonometti L."/>
            <person name="Westerberg I."/>
            <person name="Brannstrom I.O."/>
            <person name="Guillou S."/>
            <person name="Cros-Aarteil S."/>
            <person name="Calhoun S."/>
            <person name="Haridas S."/>
            <person name="Kuo A."/>
            <person name="Mondo S."/>
            <person name="Pangilinan J."/>
            <person name="Riley R."/>
            <person name="LaButti K."/>
            <person name="Andreopoulos B."/>
            <person name="Lipzen A."/>
            <person name="Chen C."/>
            <person name="Yan M."/>
            <person name="Daum C."/>
            <person name="Ng V."/>
            <person name="Clum A."/>
            <person name="Steindorff A."/>
            <person name="Ohm R.A."/>
            <person name="Martin F."/>
            <person name="Silar P."/>
            <person name="Natvig D.O."/>
            <person name="Lalanne C."/>
            <person name="Gautier V."/>
            <person name="Ament-Velasquez S.L."/>
            <person name="Kruys A."/>
            <person name="Hutchinson M.I."/>
            <person name="Powell A.J."/>
            <person name="Barry K."/>
            <person name="Miller A.N."/>
            <person name="Grigoriev I.V."/>
            <person name="Debuchy R."/>
            <person name="Gladieux P."/>
            <person name="Hiltunen Thoren M."/>
            <person name="Johannesson H."/>
        </authorList>
    </citation>
    <scope>NUCLEOTIDE SEQUENCE</scope>
    <source>
        <strain evidence="2">CBS 123565</strain>
    </source>
</reference>
<name>A0AAN6UN93_9PEZI</name>
<keyword evidence="3" id="KW-1185">Reference proteome</keyword>
<reference evidence="2" key="2">
    <citation type="submission" date="2023-05" db="EMBL/GenBank/DDBJ databases">
        <authorList>
            <consortium name="Lawrence Berkeley National Laboratory"/>
            <person name="Steindorff A."/>
            <person name="Hensen N."/>
            <person name="Bonometti L."/>
            <person name="Westerberg I."/>
            <person name="Brannstrom I.O."/>
            <person name="Guillou S."/>
            <person name="Cros-Aarteil S."/>
            <person name="Calhoun S."/>
            <person name="Haridas S."/>
            <person name="Kuo A."/>
            <person name="Mondo S."/>
            <person name="Pangilinan J."/>
            <person name="Riley R."/>
            <person name="Labutti K."/>
            <person name="Andreopoulos B."/>
            <person name="Lipzen A."/>
            <person name="Chen C."/>
            <person name="Yanf M."/>
            <person name="Daum C."/>
            <person name="Ng V."/>
            <person name="Clum A."/>
            <person name="Ohm R."/>
            <person name="Martin F."/>
            <person name="Silar P."/>
            <person name="Natvig D."/>
            <person name="Lalanne C."/>
            <person name="Gautier V."/>
            <person name="Ament-Velasquez S.L."/>
            <person name="Kruys A."/>
            <person name="Hutchinson M.I."/>
            <person name="Powell A.J."/>
            <person name="Barry K."/>
            <person name="Miller A.N."/>
            <person name="Grigoriev I.V."/>
            <person name="Debuchy R."/>
            <person name="Gladieux P."/>
            <person name="Thoren M.H."/>
            <person name="Johannesson H."/>
        </authorList>
    </citation>
    <scope>NUCLEOTIDE SEQUENCE</scope>
    <source>
        <strain evidence="2">CBS 123565</strain>
    </source>
</reference>
<evidence type="ECO:0000313" key="3">
    <source>
        <dbReference type="Proteomes" id="UP001304895"/>
    </source>
</evidence>
<evidence type="ECO:0000313" key="2">
    <source>
        <dbReference type="EMBL" id="KAK4136143.1"/>
    </source>
</evidence>
<protein>
    <submittedName>
        <fullName evidence="2">Uncharacterized protein</fullName>
    </submittedName>
</protein>
<evidence type="ECO:0000256" key="1">
    <source>
        <dbReference type="SAM" id="MobiDB-lite"/>
    </source>
</evidence>
<dbReference type="AlphaFoldDB" id="A0AAN6UN93"/>
<organism evidence="2 3">
    <name type="scientific">Trichocladium antarcticum</name>
    <dbReference type="NCBI Taxonomy" id="1450529"/>
    <lineage>
        <taxon>Eukaryota</taxon>
        <taxon>Fungi</taxon>
        <taxon>Dikarya</taxon>
        <taxon>Ascomycota</taxon>
        <taxon>Pezizomycotina</taxon>
        <taxon>Sordariomycetes</taxon>
        <taxon>Sordariomycetidae</taxon>
        <taxon>Sordariales</taxon>
        <taxon>Chaetomiaceae</taxon>
        <taxon>Trichocladium</taxon>
    </lineage>
</organism>
<accession>A0AAN6UN93</accession>
<feature type="compositionally biased region" description="Low complexity" evidence="1">
    <location>
        <begin position="53"/>
        <end position="62"/>
    </location>
</feature>
<feature type="compositionally biased region" description="Polar residues" evidence="1">
    <location>
        <begin position="17"/>
        <end position="39"/>
    </location>
</feature>
<dbReference type="Proteomes" id="UP001304895">
    <property type="component" value="Unassembled WGS sequence"/>
</dbReference>
<proteinExistence type="predicted"/>
<comment type="caution">
    <text evidence="2">The sequence shown here is derived from an EMBL/GenBank/DDBJ whole genome shotgun (WGS) entry which is preliminary data.</text>
</comment>
<sequence>MLLSRSKPTPLHMRYMPNSQNDQLTPRSANGNASQSNSVYPCKKKGNRSTKKQQQQQQQQQQ</sequence>
<dbReference type="EMBL" id="MU853404">
    <property type="protein sequence ID" value="KAK4136143.1"/>
    <property type="molecule type" value="Genomic_DNA"/>
</dbReference>
<gene>
    <name evidence="2" type="ORF">BT67DRAFT_232046</name>
</gene>
<feature type="region of interest" description="Disordered" evidence="1">
    <location>
        <begin position="1"/>
        <end position="62"/>
    </location>
</feature>
<feature type="compositionally biased region" description="Basic residues" evidence="1">
    <location>
        <begin position="42"/>
        <end position="51"/>
    </location>
</feature>